<sequence>MKTMPSVSRLLLGACILLAVSTMGRRNGGTREPPGPNMCMVQEVYGTGEKFFTHCVAKHLKMICERPTFVSWDCCSGYDRERGQQGCTKEKPLGNLLDTAKELGLRQFTERAAMANLTDLLENQGAFTVFAPSDTAFRESTAYEKSLLHPTDGSPSLLLYHIAPGKLSLNTFRNRNQEFVTIYQDKKIRVNKYAYGVATVNCARIIRPDEKGTNGVMHVIDKVVKPLELQGNMAERIFSDDRYSKFQMALFVSDMVNQLRQTGKGYTLLAPTNSAFAKLPSELLDRILTDADTAEKVIRHHVVKGVYCGDAIVVSVGLKTLDDGRVLFRCTKQGLLANNARVVDQDLVASNGVIHGIDEVLLPDSVKEPSDLLDEMHVKRFMELTRRAGLEYRLRNDSNVTIFAPTDEAINALPSRARAALTNEPLAMSRLLDYHIVKGKLTENRLIGDLELDTGISAKIKVNVFRNGVAINTAKALGPLRECDKGSVQKINKVLVPPEKTLMELIGDDRDLSMFKQAVESSGLSDLLLREGRFTVLAPTNRAFSYLNQWRLDQMMNNPARLKKFVGRHIINRMIAECEIPASSTYGIQSRQGDLTVFNYDTRGNLLVNDLIKVTQTDTLALNGVLHKIDDVMKCSCERGVTMSPKYQHRTRGRRHYHRLRH</sequence>
<feature type="signal peptide" evidence="1">
    <location>
        <begin position="1"/>
        <end position="24"/>
    </location>
</feature>
<dbReference type="Proteomes" id="UP001374579">
    <property type="component" value="Unassembled WGS sequence"/>
</dbReference>
<feature type="domain" description="FAS1" evidence="2">
    <location>
        <begin position="92"/>
        <end position="224"/>
    </location>
</feature>
<dbReference type="GO" id="GO:0031012">
    <property type="term" value="C:extracellular matrix"/>
    <property type="evidence" value="ECO:0007669"/>
    <property type="project" value="TreeGrafter"/>
</dbReference>
<dbReference type="SMART" id="SM00554">
    <property type="entry name" value="FAS1"/>
    <property type="match status" value="4"/>
</dbReference>
<dbReference type="GO" id="GO:0050839">
    <property type="term" value="F:cell adhesion molecule binding"/>
    <property type="evidence" value="ECO:0007669"/>
    <property type="project" value="TreeGrafter"/>
</dbReference>
<dbReference type="AlphaFoldDB" id="A0AAN9G6W5"/>
<accession>A0AAN9G6W5</accession>
<feature type="chain" id="PRO_5043052982" description="FAS1 domain-containing protein" evidence="1">
    <location>
        <begin position="25"/>
        <end position="662"/>
    </location>
</feature>
<name>A0AAN9G6W5_9CAEN</name>
<dbReference type="GO" id="GO:0005615">
    <property type="term" value="C:extracellular space"/>
    <property type="evidence" value="ECO:0007669"/>
    <property type="project" value="TreeGrafter"/>
</dbReference>
<dbReference type="FunFam" id="2.30.180.10:FF:000032">
    <property type="entry name" value="Fasciclin domain-containing protein, putative"/>
    <property type="match status" value="1"/>
</dbReference>
<dbReference type="Gene3D" id="2.30.180.10">
    <property type="entry name" value="FAS1 domain"/>
    <property type="match status" value="4"/>
</dbReference>
<dbReference type="GO" id="GO:0007155">
    <property type="term" value="P:cell adhesion"/>
    <property type="evidence" value="ECO:0007669"/>
    <property type="project" value="TreeGrafter"/>
</dbReference>
<dbReference type="EMBL" id="JBAMIC010000013">
    <property type="protein sequence ID" value="KAK7096874.1"/>
    <property type="molecule type" value="Genomic_DNA"/>
</dbReference>
<feature type="domain" description="FAS1" evidence="2">
    <location>
        <begin position="499"/>
        <end position="633"/>
    </location>
</feature>
<dbReference type="InterPro" id="IPR036378">
    <property type="entry name" value="FAS1_dom_sf"/>
</dbReference>
<dbReference type="GO" id="GO:0030198">
    <property type="term" value="P:extracellular matrix organization"/>
    <property type="evidence" value="ECO:0007669"/>
    <property type="project" value="TreeGrafter"/>
</dbReference>
<reference evidence="3 4" key="1">
    <citation type="submission" date="2024-02" db="EMBL/GenBank/DDBJ databases">
        <title>Chromosome-scale genome assembly of the rough periwinkle Littorina saxatilis.</title>
        <authorList>
            <person name="De Jode A."/>
            <person name="Faria R."/>
            <person name="Formenti G."/>
            <person name="Sims Y."/>
            <person name="Smith T.P."/>
            <person name="Tracey A."/>
            <person name="Wood J.M.D."/>
            <person name="Zagrodzka Z.B."/>
            <person name="Johannesson K."/>
            <person name="Butlin R.K."/>
            <person name="Leder E.H."/>
        </authorList>
    </citation>
    <scope>NUCLEOTIDE SEQUENCE [LARGE SCALE GENOMIC DNA]</scope>
    <source>
        <strain evidence="3">Snail1</strain>
        <tissue evidence="3">Muscle</tissue>
    </source>
</reference>
<evidence type="ECO:0000313" key="4">
    <source>
        <dbReference type="Proteomes" id="UP001374579"/>
    </source>
</evidence>
<dbReference type="SUPFAM" id="SSF82153">
    <property type="entry name" value="FAS1 domain"/>
    <property type="match status" value="4"/>
</dbReference>
<evidence type="ECO:0000256" key="1">
    <source>
        <dbReference type="SAM" id="SignalP"/>
    </source>
</evidence>
<organism evidence="3 4">
    <name type="scientific">Littorina saxatilis</name>
    <dbReference type="NCBI Taxonomy" id="31220"/>
    <lineage>
        <taxon>Eukaryota</taxon>
        <taxon>Metazoa</taxon>
        <taxon>Spiralia</taxon>
        <taxon>Lophotrochozoa</taxon>
        <taxon>Mollusca</taxon>
        <taxon>Gastropoda</taxon>
        <taxon>Caenogastropoda</taxon>
        <taxon>Littorinimorpha</taxon>
        <taxon>Littorinoidea</taxon>
        <taxon>Littorinidae</taxon>
        <taxon>Littorina</taxon>
    </lineage>
</organism>
<dbReference type="InterPro" id="IPR050904">
    <property type="entry name" value="Adhesion/Biosynth-related"/>
</dbReference>
<evidence type="ECO:0000313" key="3">
    <source>
        <dbReference type="EMBL" id="KAK7096874.1"/>
    </source>
</evidence>
<dbReference type="Pfam" id="PF02469">
    <property type="entry name" value="Fasciclin"/>
    <property type="match status" value="4"/>
</dbReference>
<comment type="caution">
    <text evidence="3">The sequence shown here is derived from an EMBL/GenBank/DDBJ whole genome shotgun (WGS) entry which is preliminary data.</text>
</comment>
<evidence type="ECO:0000259" key="2">
    <source>
        <dbReference type="PROSITE" id="PS50213"/>
    </source>
</evidence>
<gene>
    <name evidence="3" type="ORF">V1264_003919</name>
</gene>
<keyword evidence="4" id="KW-1185">Reference proteome</keyword>
<protein>
    <recommendedName>
        <fullName evidence="2">FAS1 domain-containing protein</fullName>
    </recommendedName>
</protein>
<dbReference type="PANTHER" id="PTHR10900:SF77">
    <property type="entry name" value="FI19380P1"/>
    <property type="match status" value="1"/>
</dbReference>
<keyword evidence="1" id="KW-0732">Signal</keyword>
<feature type="domain" description="FAS1" evidence="2">
    <location>
        <begin position="230"/>
        <end position="361"/>
    </location>
</feature>
<proteinExistence type="predicted"/>
<dbReference type="PROSITE" id="PS50213">
    <property type="entry name" value="FAS1"/>
    <property type="match status" value="4"/>
</dbReference>
<dbReference type="PANTHER" id="PTHR10900">
    <property type="entry name" value="PERIOSTIN-RELATED"/>
    <property type="match status" value="1"/>
</dbReference>
<feature type="domain" description="FAS1" evidence="2">
    <location>
        <begin position="365"/>
        <end position="495"/>
    </location>
</feature>
<dbReference type="InterPro" id="IPR000782">
    <property type="entry name" value="FAS1_domain"/>
</dbReference>